<sequence>MFKVYRERSVDWKPTAVVALATSVDQSQVAVAREDASIEIWNAAPGSVGWHCELAIPGRDDSVISSLVWCQSISRSCSSGRLFSGGLDGSISEWDLVSLQQKTVVEAIGGSIWQMAAEPLQRARDSRVESMQHDDDGDDGDDDDENGINSTASGSDSEEELAVQRVAIGCDDGAIRIYVVRDSEEGMEYYRSFPRVKGKILSVVWSLDAKKIFAGGSDGYA</sequence>
<dbReference type="PANTHER" id="PTHR45086:SF1">
    <property type="entry name" value="WD REPEAT-CONTAINING PROTEIN PCN"/>
    <property type="match status" value="1"/>
</dbReference>
<feature type="compositionally biased region" description="Basic and acidic residues" evidence="1">
    <location>
        <begin position="123"/>
        <end position="134"/>
    </location>
</feature>
<protein>
    <recommendedName>
        <fullName evidence="3">Anaphase-promoting complex subunit 4 WD40 domain-containing protein</fullName>
    </recommendedName>
</protein>
<dbReference type="Gene3D" id="2.130.10.10">
    <property type="entry name" value="YVTN repeat-like/Quinoprotein amine dehydrogenase"/>
    <property type="match status" value="2"/>
</dbReference>
<feature type="region of interest" description="Disordered" evidence="1">
    <location>
        <begin position="123"/>
        <end position="160"/>
    </location>
</feature>
<proteinExistence type="evidence at transcript level"/>
<name>D5AC50_PICSI</name>
<dbReference type="InterPro" id="IPR036322">
    <property type="entry name" value="WD40_repeat_dom_sf"/>
</dbReference>
<accession>D5AC50</accession>
<evidence type="ECO:0000313" key="2">
    <source>
        <dbReference type="EMBL" id="ADE77119.1"/>
    </source>
</evidence>
<dbReference type="SUPFAM" id="SSF50978">
    <property type="entry name" value="WD40 repeat-like"/>
    <property type="match status" value="1"/>
</dbReference>
<dbReference type="GO" id="GO:0010073">
    <property type="term" value="P:meristem maintenance"/>
    <property type="evidence" value="ECO:0007669"/>
    <property type="project" value="InterPro"/>
</dbReference>
<dbReference type="AlphaFoldDB" id="D5AC50"/>
<dbReference type="PANTHER" id="PTHR45086">
    <property type="entry name" value="WD REPEAT-CONTAINING PROTEIN PCN"/>
    <property type="match status" value="1"/>
</dbReference>
<dbReference type="OMA" id="WRIEAKT"/>
<dbReference type="GO" id="GO:0035266">
    <property type="term" value="P:meristem growth"/>
    <property type="evidence" value="ECO:0007669"/>
    <property type="project" value="InterPro"/>
</dbReference>
<feature type="compositionally biased region" description="Acidic residues" evidence="1">
    <location>
        <begin position="135"/>
        <end position="146"/>
    </location>
</feature>
<reference evidence="2" key="1">
    <citation type="submission" date="2010-04" db="EMBL/GenBank/DDBJ databases">
        <authorList>
            <person name="Reid K.E."/>
            <person name="Liao N."/>
            <person name="Chan S."/>
            <person name="Docking R."/>
            <person name="Taylor G."/>
            <person name="Moore R."/>
            <person name="Mayo M."/>
            <person name="Munro S."/>
            <person name="King J."/>
            <person name="Yanchuk A."/>
            <person name="Holt R."/>
            <person name="Jones S."/>
            <person name="Marra M."/>
            <person name="Ritland C.E."/>
            <person name="Ritland K."/>
            <person name="Bohlmann J."/>
        </authorList>
    </citation>
    <scope>NUCLEOTIDE SEQUENCE</scope>
    <source>
        <tissue evidence="2">Bud</tissue>
    </source>
</reference>
<evidence type="ECO:0000256" key="1">
    <source>
        <dbReference type="SAM" id="MobiDB-lite"/>
    </source>
</evidence>
<evidence type="ECO:0008006" key="3">
    <source>
        <dbReference type="Google" id="ProtNLM"/>
    </source>
</evidence>
<dbReference type="InterPro" id="IPR044622">
    <property type="entry name" value="PCN"/>
</dbReference>
<organism evidence="2">
    <name type="scientific">Picea sitchensis</name>
    <name type="common">Sitka spruce</name>
    <name type="synonym">Pinus sitchensis</name>
    <dbReference type="NCBI Taxonomy" id="3332"/>
    <lineage>
        <taxon>Eukaryota</taxon>
        <taxon>Viridiplantae</taxon>
        <taxon>Streptophyta</taxon>
        <taxon>Embryophyta</taxon>
        <taxon>Tracheophyta</taxon>
        <taxon>Spermatophyta</taxon>
        <taxon>Pinopsida</taxon>
        <taxon>Pinidae</taxon>
        <taxon>Conifers I</taxon>
        <taxon>Pinales</taxon>
        <taxon>Pinaceae</taxon>
        <taxon>Picea</taxon>
    </lineage>
</organism>
<dbReference type="InterPro" id="IPR015943">
    <property type="entry name" value="WD40/YVTN_repeat-like_dom_sf"/>
</dbReference>
<dbReference type="EMBL" id="BT123822">
    <property type="protein sequence ID" value="ADE77119.1"/>
    <property type="molecule type" value="mRNA"/>
</dbReference>